<evidence type="ECO:0000313" key="11">
    <source>
        <dbReference type="EMBL" id="XBM29126.1"/>
    </source>
</evidence>
<reference evidence="11" key="1">
    <citation type="submission" date="2024-05" db="EMBL/GenBank/DDBJ databases">
        <title>Copy number flexibility facilitates heteroresistance to increasing antibiotic pressure and threatens the beta-lactam pipeline.</title>
        <authorList>
            <person name="Choby J.E."/>
            <person name="Weiss D.S."/>
        </authorList>
    </citation>
    <scope>NUCLEOTIDE SEQUENCE</scope>
    <source>
        <strain evidence="11">Mu1197</strain>
    </source>
</reference>
<keyword evidence="8 9" id="KW-0472">Membrane</keyword>
<evidence type="ECO:0000256" key="9">
    <source>
        <dbReference type="RuleBase" id="RU361157"/>
    </source>
</evidence>
<dbReference type="InterPro" id="IPR047817">
    <property type="entry name" value="ABC2_TM_bact-type"/>
</dbReference>
<feature type="transmembrane region" description="Helical" evidence="9">
    <location>
        <begin position="138"/>
        <end position="166"/>
    </location>
</feature>
<gene>
    <name evidence="11" type="ORF">ABFV38_14445</name>
</gene>
<dbReference type="InterPro" id="IPR000412">
    <property type="entry name" value="ABC_2_transport"/>
</dbReference>
<evidence type="ECO:0000256" key="5">
    <source>
        <dbReference type="ARBA" id="ARBA00022519"/>
    </source>
</evidence>
<evidence type="ECO:0000256" key="4">
    <source>
        <dbReference type="ARBA" id="ARBA00022475"/>
    </source>
</evidence>
<dbReference type="PRINTS" id="PR00164">
    <property type="entry name" value="ABC2TRNSPORT"/>
</dbReference>
<dbReference type="GO" id="GO:0015920">
    <property type="term" value="P:lipopolysaccharide transport"/>
    <property type="evidence" value="ECO:0007669"/>
    <property type="project" value="TreeGrafter"/>
</dbReference>
<evidence type="ECO:0000256" key="7">
    <source>
        <dbReference type="ARBA" id="ARBA00022989"/>
    </source>
</evidence>
<evidence type="ECO:0000256" key="6">
    <source>
        <dbReference type="ARBA" id="ARBA00022692"/>
    </source>
</evidence>
<evidence type="ECO:0000256" key="8">
    <source>
        <dbReference type="ARBA" id="ARBA00023136"/>
    </source>
</evidence>
<sequence>MNSFINEIVEYRQVLRQLIHQQITMRYRRTFFGFLWTLLNPLLNMAIIAVVFSLVMKFQVNEYAIFLFAAMIPWSVFSNSLNQGGGALLANESLFKKIYLPKQLFVISVVISTLVDSLLSTACLFIIALILGAKISSALFFLPVAFLLLVMFSLGVTFILSIVTVYYRDVQYLIGVVLQALYFATPIIYPITAIPEKFHVIFTWNPLVYYIDLFRSPIYSGTLPETQSLIICSVCSLLSIIFGIIYFRRNDAKVIFRL</sequence>
<dbReference type="PANTHER" id="PTHR30413">
    <property type="entry name" value="INNER MEMBRANE TRANSPORT PERMEASE"/>
    <property type="match status" value="1"/>
</dbReference>
<feature type="domain" description="ABC transmembrane type-2" evidence="10">
    <location>
        <begin position="32"/>
        <end position="250"/>
    </location>
</feature>
<feature type="transmembrane region" description="Helical" evidence="9">
    <location>
        <begin position="172"/>
        <end position="191"/>
    </location>
</feature>
<dbReference type="PROSITE" id="PS51012">
    <property type="entry name" value="ABC_TM2"/>
    <property type="match status" value="1"/>
</dbReference>
<dbReference type="GO" id="GO:0043190">
    <property type="term" value="C:ATP-binding cassette (ABC) transporter complex"/>
    <property type="evidence" value="ECO:0007669"/>
    <property type="project" value="InterPro"/>
</dbReference>
<evidence type="ECO:0000256" key="3">
    <source>
        <dbReference type="ARBA" id="ARBA00022448"/>
    </source>
</evidence>
<proteinExistence type="inferred from homology"/>
<organism evidence="11">
    <name type="scientific">Enterobacter cloacae complex sp. Mu1197</name>
    <dbReference type="NCBI Taxonomy" id="3152302"/>
    <lineage>
        <taxon>Bacteria</taxon>
        <taxon>Pseudomonadati</taxon>
        <taxon>Pseudomonadota</taxon>
        <taxon>Gammaproteobacteria</taxon>
        <taxon>Enterobacterales</taxon>
        <taxon>Enterobacteriaceae</taxon>
        <taxon>Enterobacter</taxon>
        <taxon>Enterobacter cloacae complex</taxon>
    </lineage>
</organism>
<evidence type="ECO:0000256" key="1">
    <source>
        <dbReference type="ARBA" id="ARBA00004429"/>
    </source>
</evidence>
<keyword evidence="4 9" id="KW-1003">Cell membrane</keyword>
<protein>
    <recommendedName>
        <fullName evidence="9">Transport permease protein</fullName>
    </recommendedName>
</protein>
<dbReference type="EMBL" id="CP157375">
    <property type="protein sequence ID" value="XBM29126.1"/>
    <property type="molecule type" value="Genomic_DNA"/>
</dbReference>
<dbReference type="RefSeq" id="WP_045908613.1">
    <property type="nucleotide sequence ID" value="NZ_CP157375.1"/>
</dbReference>
<dbReference type="AlphaFoldDB" id="A0AAU7FSL6"/>
<feature type="transmembrane region" description="Helical" evidence="9">
    <location>
        <begin position="34"/>
        <end position="56"/>
    </location>
</feature>
<name>A0AAU7FSL6_9ENTR</name>
<keyword evidence="3 9" id="KW-0813">Transport</keyword>
<comment type="similarity">
    <text evidence="2 9">Belongs to the ABC-2 integral membrane protein family.</text>
</comment>
<keyword evidence="7 9" id="KW-1133">Transmembrane helix</keyword>
<accession>A0AAU7FSL6</accession>
<feature type="transmembrane region" description="Helical" evidence="9">
    <location>
        <begin position="104"/>
        <end position="131"/>
    </location>
</feature>
<feature type="transmembrane region" description="Helical" evidence="9">
    <location>
        <begin position="63"/>
        <end position="84"/>
    </location>
</feature>
<keyword evidence="6 9" id="KW-0812">Transmembrane</keyword>
<feature type="transmembrane region" description="Helical" evidence="9">
    <location>
        <begin position="228"/>
        <end position="247"/>
    </location>
</feature>
<evidence type="ECO:0000259" key="10">
    <source>
        <dbReference type="PROSITE" id="PS51012"/>
    </source>
</evidence>
<dbReference type="Pfam" id="PF01061">
    <property type="entry name" value="ABC2_membrane"/>
    <property type="match status" value="1"/>
</dbReference>
<evidence type="ECO:0000256" key="2">
    <source>
        <dbReference type="ARBA" id="ARBA00007783"/>
    </source>
</evidence>
<dbReference type="GO" id="GO:0140359">
    <property type="term" value="F:ABC-type transporter activity"/>
    <property type="evidence" value="ECO:0007669"/>
    <property type="project" value="InterPro"/>
</dbReference>
<dbReference type="PANTHER" id="PTHR30413:SF8">
    <property type="entry name" value="TRANSPORT PERMEASE PROTEIN"/>
    <property type="match status" value="1"/>
</dbReference>
<comment type="subcellular location">
    <subcellularLocation>
        <location evidence="1 9">Cell inner membrane</location>
        <topology evidence="1 9">Multi-pass membrane protein</topology>
    </subcellularLocation>
</comment>
<dbReference type="PIRSF" id="PIRSF006648">
    <property type="entry name" value="DrrB"/>
    <property type="match status" value="1"/>
</dbReference>
<dbReference type="InterPro" id="IPR013525">
    <property type="entry name" value="ABC2_TM"/>
</dbReference>
<keyword evidence="5" id="KW-0997">Cell inner membrane</keyword>